<dbReference type="GO" id="GO:0001228">
    <property type="term" value="F:DNA-binding transcription activator activity, RNA polymerase II-specific"/>
    <property type="evidence" value="ECO:0007669"/>
    <property type="project" value="TreeGrafter"/>
</dbReference>
<name>A0A9P8AJW9_9ASCO</name>
<feature type="region of interest" description="Disordered" evidence="4">
    <location>
        <begin position="266"/>
        <end position="296"/>
    </location>
</feature>
<dbReference type="InterPro" id="IPR046347">
    <property type="entry name" value="bZIP_sf"/>
</dbReference>
<dbReference type="SMART" id="SM00338">
    <property type="entry name" value="BRLZ"/>
    <property type="match status" value="1"/>
</dbReference>
<gene>
    <name evidence="6" type="primary">YAP1</name>
    <name evidence="6" type="ORF">KQ657_003796</name>
</gene>
<feature type="region of interest" description="Disordered" evidence="4">
    <location>
        <begin position="1"/>
        <end position="67"/>
    </location>
</feature>
<comment type="caution">
    <text evidence="6">The sequence shown here is derived from an EMBL/GenBank/DDBJ whole genome shotgun (WGS) entry which is preliminary data.</text>
</comment>
<dbReference type="Gene3D" id="1.10.238.100">
    <property type="entry name" value="YAP1 redox domain. Chain B"/>
    <property type="match status" value="1"/>
</dbReference>
<dbReference type="Proteomes" id="UP000790833">
    <property type="component" value="Unassembled WGS sequence"/>
</dbReference>
<sequence length="592" mass="64416">MLKQRVTMADYKRPLSSMDGAVMDSHDKKHSKPGRKPIESEPKSKRTAQNRAAQRAYRERKEKKMKDLEDQVKSLEDRNIQANTEVDFLKAQVSMLKNELARFRGGDVGDLSNNYTTSTNPEVNSSLASMSDLSATTASFPWSKQSLALYTSKDVSEADAVNVPQRSSTSSSITSPHEVRNTPQSDTSSAPTSVNLSHSASSLPTSEYNLVGKFEEETNPFCASLSEACGTKDKPVPKYLRKSVSSNGSGISTLSSQILHGVNMNLTEGGEKNQSNSNSSATSNTTNSNNSPFANLVTPSSEILDYNNEPFFNGSNSEFSFVFSPDQALGSNTGTSNVGKFTPNASVDPLLFLQEDNFDVALAFDNIPETTTNNVDILTKNDTTTATNAELSAQVDATVDDVVRSITSGDKQSGFDQNDTSFNDVAYSYNNPPTNTTATSGNTPGTIRDDTDPLKMLVTEDSIYDPLSDVNVNFNFNEFVKSSLPSEKSPEDYGLRPELSPNVASYLPEGKTSTDAREAPAVEDDDVVPAPQPTYRCAEIWDRITSHPRYTELDIDSLCDELKVKAKCSDKGVVINASEVNQLIEKSAIPKK</sequence>
<evidence type="ECO:0000313" key="7">
    <source>
        <dbReference type="Proteomes" id="UP000790833"/>
    </source>
</evidence>
<dbReference type="GO" id="GO:0005737">
    <property type="term" value="C:cytoplasm"/>
    <property type="evidence" value="ECO:0007669"/>
    <property type="project" value="UniProtKB-SubCell"/>
</dbReference>
<feature type="region of interest" description="Disordered" evidence="4">
    <location>
        <begin position="509"/>
        <end position="529"/>
    </location>
</feature>
<dbReference type="GO" id="GO:0034599">
    <property type="term" value="P:cellular response to oxidative stress"/>
    <property type="evidence" value="ECO:0007669"/>
    <property type="project" value="UniProtKB-ARBA"/>
</dbReference>
<dbReference type="SUPFAM" id="SSF57959">
    <property type="entry name" value="Leucine zipper domain"/>
    <property type="match status" value="1"/>
</dbReference>
<dbReference type="SUPFAM" id="SSF111430">
    <property type="entry name" value="YAP1 redox domain"/>
    <property type="match status" value="1"/>
</dbReference>
<dbReference type="GO" id="GO:0000976">
    <property type="term" value="F:transcription cis-regulatory region binding"/>
    <property type="evidence" value="ECO:0007669"/>
    <property type="project" value="InterPro"/>
</dbReference>
<dbReference type="CDD" id="cd14688">
    <property type="entry name" value="bZIP_YAP"/>
    <property type="match status" value="1"/>
</dbReference>
<dbReference type="PROSITE" id="PS00036">
    <property type="entry name" value="BZIP_BASIC"/>
    <property type="match status" value="1"/>
</dbReference>
<dbReference type="OrthoDB" id="5380163at2759"/>
<dbReference type="InterPro" id="IPR004827">
    <property type="entry name" value="bZIP"/>
</dbReference>
<protein>
    <submittedName>
        <fullName evidence="6">DNA-binding transcription factor yap1</fullName>
    </submittedName>
</protein>
<keyword evidence="6" id="KW-0238">DNA-binding</keyword>
<reference evidence="6" key="1">
    <citation type="submission" date="2021-03" db="EMBL/GenBank/DDBJ databases">
        <authorList>
            <person name="Palmer J.M."/>
        </authorList>
    </citation>
    <scope>NUCLEOTIDE SEQUENCE</scope>
    <source>
        <strain evidence="6">ARV_011</strain>
    </source>
</reference>
<dbReference type="InterPro" id="IPR050936">
    <property type="entry name" value="AP-1-like"/>
</dbReference>
<keyword evidence="3" id="KW-0539">Nucleus</keyword>
<dbReference type="Gene3D" id="1.20.5.170">
    <property type="match status" value="1"/>
</dbReference>
<dbReference type="PROSITE" id="PS50217">
    <property type="entry name" value="BZIP"/>
    <property type="match status" value="1"/>
</dbReference>
<keyword evidence="7" id="KW-1185">Reference proteome</keyword>
<dbReference type="RefSeq" id="XP_043050817.1">
    <property type="nucleotide sequence ID" value="XM_043194493.1"/>
</dbReference>
<feature type="compositionally biased region" description="Polar residues" evidence="4">
    <location>
        <begin position="181"/>
        <end position="202"/>
    </location>
</feature>
<dbReference type="GO" id="GO:0090575">
    <property type="term" value="C:RNA polymerase II transcription regulator complex"/>
    <property type="evidence" value="ECO:0007669"/>
    <property type="project" value="TreeGrafter"/>
</dbReference>
<accession>A0A9P8AJW9</accession>
<feature type="domain" description="BZIP" evidence="5">
    <location>
        <begin position="40"/>
        <end position="103"/>
    </location>
</feature>
<feature type="region of interest" description="Disordered" evidence="4">
    <location>
        <begin position="155"/>
        <end position="202"/>
    </location>
</feature>
<dbReference type="Pfam" id="PF08601">
    <property type="entry name" value="PAP1"/>
    <property type="match status" value="1"/>
</dbReference>
<comment type="subcellular location">
    <subcellularLocation>
        <location evidence="2">Cytoplasm</location>
    </subcellularLocation>
    <subcellularLocation>
        <location evidence="1">Nucleus</location>
    </subcellularLocation>
</comment>
<dbReference type="EMBL" id="JAHMUF010000004">
    <property type="protein sequence ID" value="KAG7195270.1"/>
    <property type="molecule type" value="Genomic_DNA"/>
</dbReference>
<feature type="compositionally biased region" description="Low complexity" evidence="4">
    <location>
        <begin position="273"/>
        <end position="291"/>
    </location>
</feature>
<proteinExistence type="predicted"/>
<evidence type="ECO:0000256" key="4">
    <source>
        <dbReference type="SAM" id="MobiDB-lite"/>
    </source>
</evidence>
<evidence type="ECO:0000256" key="3">
    <source>
        <dbReference type="ARBA" id="ARBA00023242"/>
    </source>
</evidence>
<dbReference type="PANTHER" id="PTHR40621">
    <property type="entry name" value="TRANSCRIPTION FACTOR KAPC-RELATED"/>
    <property type="match status" value="1"/>
</dbReference>
<evidence type="ECO:0000313" key="6">
    <source>
        <dbReference type="EMBL" id="KAG7195270.1"/>
    </source>
</evidence>
<dbReference type="FunFam" id="1.20.5.170:FF:000067">
    <property type="entry name" value="BZIP transcription factor"/>
    <property type="match status" value="1"/>
</dbReference>
<feature type="compositionally biased region" description="Basic and acidic residues" evidence="4">
    <location>
        <begin position="56"/>
        <end position="67"/>
    </location>
</feature>
<dbReference type="PANTHER" id="PTHR40621:SF6">
    <property type="entry name" value="AP-1-LIKE TRANSCRIPTION FACTOR YAP1-RELATED"/>
    <property type="match status" value="1"/>
</dbReference>
<evidence type="ECO:0000259" key="5">
    <source>
        <dbReference type="PROSITE" id="PS50217"/>
    </source>
</evidence>
<dbReference type="GeneID" id="66117170"/>
<evidence type="ECO:0000256" key="2">
    <source>
        <dbReference type="ARBA" id="ARBA00004496"/>
    </source>
</evidence>
<dbReference type="InterPro" id="IPR013910">
    <property type="entry name" value="TF_PAP1"/>
</dbReference>
<dbReference type="InterPro" id="IPR023167">
    <property type="entry name" value="Yap1_redox_dom_sf"/>
</dbReference>
<dbReference type="Pfam" id="PF00170">
    <property type="entry name" value="bZIP_1"/>
    <property type="match status" value="1"/>
</dbReference>
<dbReference type="AlphaFoldDB" id="A0A9P8AJW9"/>
<organism evidence="6 7">
    <name type="scientific">Scheffersomyces spartinae</name>
    <dbReference type="NCBI Taxonomy" id="45513"/>
    <lineage>
        <taxon>Eukaryota</taxon>
        <taxon>Fungi</taxon>
        <taxon>Dikarya</taxon>
        <taxon>Ascomycota</taxon>
        <taxon>Saccharomycotina</taxon>
        <taxon>Pichiomycetes</taxon>
        <taxon>Debaryomycetaceae</taxon>
        <taxon>Scheffersomyces</taxon>
    </lineage>
</organism>
<evidence type="ECO:0000256" key="1">
    <source>
        <dbReference type="ARBA" id="ARBA00004123"/>
    </source>
</evidence>